<dbReference type="PANTHER" id="PTHR33064">
    <property type="entry name" value="POL PROTEIN"/>
    <property type="match status" value="1"/>
</dbReference>
<dbReference type="PANTHER" id="PTHR33064:SF37">
    <property type="entry name" value="RIBONUCLEASE H"/>
    <property type="match status" value="1"/>
</dbReference>
<dbReference type="GO" id="GO:0003964">
    <property type="term" value="F:RNA-directed DNA polymerase activity"/>
    <property type="evidence" value="ECO:0007669"/>
    <property type="project" value="UniProtKB-KW"/>
</dbReference>
<keyword evidence="11" id="KW-1185">Reference proteome</keyword>
<dbReference type="AlphaFoldDB" id="A0A2P4XN94"/>
<reference evidence="10 11" key="1">
    <citation type="journal article" date="2017" name="Genome Biol. Evol.">
        <title>Phytophthora megakarya and P. palmivora, closely related causal agents of cacao black pod rot, underwent increases in genome sizes and gene numbers by different mechanisms.</title>
        <authorList>
            <person name="Ali S.S."/>
            <person name="Shao J."/>
            <person name="Lary D.J."/>
            <person name="Kronmiller B."/>
            <person name="Shen D."/>
            <person name="Strem M.D."/>
            <person name="Amoako-Attah I."/>
            <person name="Akrofi A.Y."/>
            <person name="Begoude B.A."/>
            <person name="Ten Hoopen G.M."/>
            <person name="Coulibaly K."/>
            <person name="Kebe B.I."/>
            <person name="Melnick R.L."/>
            <person name="Guiltinan M.J."/>
            <person name="Tyler B.M."/>
            <person name="Meinhardt L.W."/>
            <person name="Bailey B.A."/>
        </authorList>
    </citation>
    <scope>NUCLEOTIDE SEQUENCE [LARGE SCALE GENOMIC DNA]</scope>
    <source>
        <strain evidence="11">sbr112.9</strain>
    </source>
</reference>
<dbReference type="InterPro" id="IPR043502">
    <property type="entry name" value="DNA/RNA_pol_sf"/>
</dbReference>
<keyword evidence="2" id="KW-0808">Transferase</keyword>
<accession>A0A2P4XN94</accession>
<comment type="caution">
    <text evidence="10">The sequence shown here is derived from an EMBL/GenBank/DDBJ whole genome shotgun (WGS) entry which is preliminary data.</text>
</comment>
<evidence type="ECO:0000256" key="1">
    <source>
        <dbReference type="ARBA" id="ARBA00022670"/>
    </source>
</evidence>
<feature type="domain" description="Reverse transcriptase RNase H-like" evidence="9">
    <location>
        <begin position="105"/>
        <end position="203"/>
    </location>
</feature>
<gene>
    <name evidence="10" type="ORF">PHPALM_17040</name>
</gene>
<evidence type="ECO:0000256" key="3">
    <source>
        <dbReference type="ARBA" id="ARBA00022695"/>
    </source>
</evidence>
<dbReference type="EMBL" id="NCKW01009487">
    <property type="protein sequence ID" value="POM67023.1"/>
    <property type="molecule type" value="Genomic_DNA"/>
</dbReference>
<keyword evidence="1" id="KW-0645">Protease</keyword>
<evidence type="ECO:0000259" key="9">
    <source>
        <dbReference type="Pfam" id="PF17917"/>
    </source>
</evidence>
<keyword evidence="3" id="KW-0548">Nucleotidyltransferase</keyword>
<evidence type="ECO:0000256" key="8">
    <source>
        <dbReference type="ARBA" id="ARBA00022918"/>
    </source>
</evidence>
<dbReference type="Pfam" id="PF17917">
    <property type="entry name" value="RT_RNaseH"/>
    <property type="match status" value="1"/>
</dbReference>
<evidence type="ECO:0000256" key="2">
    <source>
        <dbReference type="ARBA" id="ARBA00022679"/>
    </source>
</evidence>
<dbReference type="SUPFAM" id="SSF56672">
    <property type="entry name" value="DNA/RNA polymerases"/>
    <property type="match status" value="1"/>
</dbReference>
<organism evidence="10 11">
    <name type="scientific">Phytophthora palmivora</name>
    <dbReference type="NCBI Taxonomy" id="4796"/>
    <lineage>
        <taxon>Eukaryota</taxon>
        <taxon>Sar</taxon>
        <taxon>Stramenopiles</taxon>
        <taxon>Oomycota</taxon>
        <taxon>Peronosporomycetes</taxon>
        <taxon>Peronosporales</taxon>
        <taxon>Peronosporaceae</taxon>
        <taxon>Phytophthora</taxon>
    </lineage>
</organism>
<keyword evidence="8" id="KW-0695">RNA-directed DNA polymerase</keyword>
<evidence type="ECO:0000313" key="10">
    <source>
        <dbReference type="EMBL" id="POM67023.1"/>
    </source>
</evidence>
<dbReference type="GO" id="GO:0004190">
    <property type="term" value="F:aspartic-type endopeptidase activity"/>
    <property type="evidence" value="ECO:0007669"/>
    <property type="project" value="UniProtKB-KW"/>
</dbReference>
<dbReference type="InterPro" id="IPR041373">
    <property type="entry name" value="RT_RNaseH"/>
</dbReference>
<proteinExistence type="predicted"/>
<sequence>MAKRSLFDSEVLWCGRLISAHGVRHDHSRLDALTSLPVPATQLASSDYARAIAPLHAKLETDKKRIGNCNKYARVVATHWTESVRAAYNAVVSLIKDSALMVHPDPDADLWMFNDASLAGYSIVITQVKRLLPGIAVDKQHHKLIICKGGLFKHSQLNWTVVEREAFPIVKACDDLEYLLLRARGFRLYCDHANLVYIFAPHVELKKTRV</sequence>
<keyword evidence="4" id="KW-0540">Nuclease</keyword>
<dbReference type="OrthoDB" id="127017at2759"/>
<evidence type="ECO:0000256" key="4">
    <source>
        <dbReference type="ARBA" id="ARBA00022722"/>
    </source>
</evidence>
<dbReference type="Proteomes" id="UP000237271">
    <property type="component" value="Unassembled WGS sequence"/>
</dbReference>
<keyword evidence="6" id="KW-0255">Endonuclease</keyword>
<evidence type="ECO:0000256" key="7">
    <source>
        <dbReference type="ARBA" id="ARBA00022801"/>
    </source>
</evidence>
<evidence type="ECO:0000313" key="11">
    <source>
        <dbReference type="Proteomes" id="UP000237271"/>
    </source>
</evidence>
<dbReference type="GO" id="GO:0006508">
    <property type="term" value="P:proteolysis"/>
    <property type="evidence" value="ECO:0007669"/>
    <property type="project" value="UniProtKB-KW"/>
</dbReference>
<keyword evidence="7" id="KW-0378">Hydrolase</keyword>
<dbReference type="GO" id="GO:0004519">
    <property type="term" value="F:endonuclease activity"/>
    <property type="evidence" value="ECO:0007669"/>
    <property type="project" value="UniProtKB-KW"/>
</dbReference>
<dbReference type="InterPro" id="IPR051320">
    <property type="entry name" value="Viral_Replic_Matur_Polypro"/>
</dbReference>
<evidence type="ECO:0000256" key="5">
    <source>
        <dbReference type="ARBA" id="ARBA00022750"/>
    </source>
</evidence>
<protein>
    <recommendedName>
        <fullName evidence="9">Reverse transcriptase RNase H-like domain-containing protein</fullName>
    </recommendedName>
</protein>
<evidence type="ECO:0000256" key="6">
    <source>
        <dbReference type="ARBA" id="ARBA00022759"/>
    </source>
</evidence>
<name>A0A2P4XN94_9STRA</name>
<keyword evidence="5" id="KW-0064">Aspartyl protease</keyword>